<dbReference type="InterPro" id="IPR052945">
    <property type="entry name" value="Mitotic_Regulator"/>
</dbReference>
<evidence type="ECO:0000313" key="1">
    <source>
        <dbReference type="EMBL" id="MPN63802.1"/>
    </source>
</evidence>
<protein>
    <recommendedName>
        <fullName evidence="2">Secretory immunoglobulin A-binding protein EsiB</fullName>
    </recommendedName>
</protein>
<name>A0A645JKM7_9ZZZZ</name>
<dbReference type="AlphaFoldDB" id="A0A645JKM7"/>
<dbReference type="PANTHER" id="PTHR43628:SF1">
    <property type="entry name" value="CHITIN SYNTHASE REGULATORY FACTOR 2-RELATED"/>
    <property type="match status" value="1"/>
</dbReference>
<accession>A0A645JKM7</accession>
<proteinExistence type="predicted"/>
<dbReference type="SUPFAM" id="SSF81901">
    <property type="entry name" value="HCP-like"/>
    <property type="match status" value="1"/>
</dbReference>
<comment type="caution">
    <text evidence="1">The sequence shown here is derived from an EMBL/GenBank/DDBJ whole genome shotgun (WGS) entry which is preliminary data.</text>
</comment>
<dbReference type="InterPro" id="IPR006597">
    <property type="entry name" value="Sel1-like"/>
</dbReference>
<organism evidence="1">
    <name type="scientific">bioreactor metagenome</name>
    <dbReference type="NCBI Taxonomy" id="1076179"/>
    <lineage>
        <taxon>unclassified sequences</taxon>
        <taxon>metagenomes</taxon>
        <taxon>ecological metagenomes</taxon>
    </lineage>
</organism>
<dbReference type="Pfam" id="PF08238">
    <property type="entry name" value="Sel1"/>
    <property type="match status" value="3"/>
</dbReference>
<sequence length="128" mass="14378">MAENPEEAVRLYRLAVAQNHVSSQSNLGYMYDHGRGVAQDSKEAFKWYMIAAEQGDANSQFNVGSMYALGRGVSQSWPQAYFWALLAARDGEKDSAKQQEIIAKKLKPAQRAKIQQQVQEWKPRAGNS</sequence>
<dbReference type="InterPro" id="IPR011990">
    <property type="entry name" value="TPR-like_helical_dom_sf"/>
</dbReference>
<evidence type="ECO:0008006" key="2">
    <source>
        <dbReference type="Google" id="ProtNLM"/>
    </source>
</evidence>
<dbReference type="SMART" id="SM00671">
    <property type="entry name" value="SEL1"/>
    <property type="match status" value="2"/>
</dbReference>
<gene>
    <name evidence="1" type="ORF">SDC9_211568</name>
</gene>
<dbReference type="Gene3D" id="1.25.40.10">
    <property type="entry name" value="Tetratricopeptide repeat domain"/>
    <property type="match status" value="1"/>
</dbReference>
<dbReference type="PANTHER" id="PTHR43628">
    <property type="entry name" value="ACTIVATOR OF C KINASE PROTEIN 1-RELATED"/>
    <property type="match status" value="1"/>
</dbReference>
<reference evidence="1" key="1">
    <citation type="submission" date="2019-08" db="EMBL/GenBank/DDBJ databases">
        <authorList>
            <person name="Kucharzyk K."/>
            <person name="Murdoch R.W."/>
            <person name="Higgins S."/>
            <person name="Loffler F."/>
        </authorList>
    </citation>
    <scope>NUCLEOTIDE SEQUENCE</scope>
</reference>
<dbReference type="EMBL" id="VSSQ01143723">
    <property type="protein sequence ID" value="MPN63802.1"/>
    <property type="molecule type" value="Genomic_DNA"/>
</dbReference>